<accession>A0A225ANH1</accession>
<protein>
    <recommendedName>
        <fullName evidence="4">GPI-anchored cell surface glycoprotein</fullName>
    </recommendedName>
</protein>
<feature type="compositionally biased region" description="Polar residues" evidence="1">
    <location>
        <begin position="148"/>
        <end position="161"/>
    </location>
</feature>
<comment type="caution">
    <text evidence="2">The sequence shown here is derived from an EMBL/GenBank/DDBJ whole genome shotgun (WGS) entry which is preliminary data.</text>
</comment>
<evidence type="ECO:0000256" key="1">
    <source>
        <dbReference type="SAM" id="MobiDB-lite"/>
    </source>
</evidence>
<dbReference type="RefSeq" id="XP_020116617.1">
    <property type="nucleotide sequence ID" value="XM_020263149.1"/>
</dbReference>
<feature type="region of interest" description="Disordered" evidence="1">
    <location>
        <begin position="1"/>
        <end position="478"/>
    </location>
</feature>
<feature type="compositionally biased region" description="Basic and acidic residues" evidence="1">
    <location>
        <begin position="279"/>
        <end position="298"/>
    </location>
</feature>
<feature type="region of interest" description="Disordered" evidence="1">
    <location>
        <begin position="691"/>
        <end position="719"/>
    </location>
</feature>
<proteinExistence type="predicted"/>
<evidence type="ECO:0008006" key="4">
    <source>
        <dbReference type="Google" id="ProtNLM"/>
    </source>
</evidence>
<feature type="compositionally biased region" description="Polar residues" evidence="1">
    <location>
        <begin position="9"/>
        <end position="19"/>
    </location>
</feature>
<name>A0A225ANH1_TALAT</name>
<feature type="compositionally biased region" description="Polar residues" evidence="1">
    <location>
        <begin position="789"/>
        <end position="801"/>
    </location>
</feature>
<feature type="compositionally biased region" description="Polar residues" evidence="1">
    <location>
        <begin position="62"/>
        <end position="90"/>
    </location>
</feature>
<gene>
    <name evidence="2" type="ORF">UA08_08246</name>
</gene>
<evidence type="ECO:0000313" key="3">
    <source>
        <dbReference type="Proteomes" id="UP000214365"/>
    </source>
</evidence>
<organism evidence="2 3">
    <name type="scientific">Talaromyces atroroseus</name>
    <dbReference type="NCBI Taxonomy" id="1441469"/>
    <lineage>
        <taxon>Eukaryota</taxon>
        <taxon>Fungi</taxon>
        <taxon>Dikarya</taxon>
        <taxon>Ascomycota</taxon>
        <taxon>Pezizomycotina</taxon>
        <taxon>Eurotiomycetes</taxon>
        <taxon>Eurotiomycetidae</taxon>
        <taxon>Eurotiales</taxon>
        <taxon>Trichocomaceae</taxon>
        <taxon>Talaromyces</taxon>
        <taxon>Talaromyces sect. Trachyspermi</taxon>
    </lineage>
</organism>
<feature type="compositionally biased region" description="Basic and acidic residues" evidence="1">
    <location>
        <begin position="164"/>
        <end position="178"/>
    </location>
</feature>
<feature type="compositionally biased region" description="Polar residues" evidence="1">
    <location>
        <begin position="266"/>
        <end position="277"/>
    </location>
</feature>
<keyword evidence="3" id="KW-1185">Reference proteome</keyword>
<feature type="compositionally biased region" description="Polar residues" evidence="1">
    <location>
        <begin position="350"/>
        <end position="361"/>
    </location>
</feature>
<reference evidence="2 3" key="1">
    <citation type="submission" date="2015-06" db="EMBL/GenBank/DDBJ databases">
        <title>Talaromyces atroroseus IBT 11181 draft genome.</title>
        <authorList>
            <person name="Rasmussen K.B."/>
            <person name="Rasmussen S."/>
            <person name="Petersen B."/>
            <person name="Sicheritz-Ponten T."/>
            <person name="Mortensen U.H."/>
            <person name="Thrane U."/>
        </authorList>
    </citation>
    <scope>NUCLEOTIDE SEQUENCE [LARGE SCALE GENOMIC DNA]</scope>
    <source>
        <strain evidence="2 3">IBT 11181</strain>
    </source>
</reference>
<feature type="compositionally biased region" description="Low complexity" evidence="1">
    <location>
        <begin position="197"/>
        <end position="221"/>
    </location>
</feature>
<sequence>MAAHEDAQKSSSIPSTPQSFLYYETDSPFPQSNSEEAWPNSKRRRTQRTSSETQFIHMNGYKSDSQVGTRFNNTYVESYSDSKTFENGQNKPADAASTEEDAPVVESTSKVNNEDPSEPAPTKSTRSSRKPTERSTETSSRVLKVKSGTGSSQQTNIQTFIFKTKLDPRLAYRDRSDEPATPSSSTNENMEVKLESAPPAADTEIATATTTAATATEPPAKATRKTRKSEANMLKFKSYTPNATPILRNNGRKPSRQEQFVDVDSPSLTQRSPTSTVDDYDHPSFERGPEQEKQKSPEKTSQFETPSRGHTMADTIESNSTQRRSTRIRKPVNTTMLLGETPRKQKSSKEAASTPATQSAAKSAAINGSDHVSHASPSTPVPETGMLFHGSRDDMYSERFGTPPSPEGLSANTRTSGRLRKPTIKAIEALQSKPRSRKRLRDSDQFVSVAELSTTQGKSTPEPPSIANAASAVSMSRSTSDVGSEALSFLIEDADVLGRQLYALASSALKDLKSQPDNDQAKIDEWREAFNQRKSQEVSVAVATATTATANEEEEENIAVPAPVPAPEIVQNIEHINLPGEINDEFPLDHPDKPRPWTEEDGWTHTGRVNKYGEEYCLAPAGKYQWVKHASNYRTPVGPIPTPPPMIKSVDEIRRDNIYGFPPSPGTRNLYQRHPGQVWRHEKVDGLVGSGSLGLADTSGAGDAMNSDEPGRKTRYIHRKGLPRFKRPLKIVFVDSSKLKVEPAAASDKSALRKRRQSAPASGEANKPKSANKTAGTPGSRKRSLDMTGLNSAGNTDQAQHQQRKKRQSTTKTDDGKTTPARQKRHSTTITFTNLKGEGQPTTPATATGSGGHSLKATPKAHSLGTRMAHTEKLASKHYSGDVTAAAAHEVAATTPATTISGRARRRTMGVLKPGES</sequence>
<dbReference type="OrthoDB" id="4505596at2759"/>
<dbReference type="EMBL" id="LFMY01000014">
    <property type="protein sequence ID" value="OKL56496.1"/>
    <property type="molecule type" value="Genomic_DNA"/>
</dbReference>
<evidence type="ECO:0000313" key="2">
    <source>
        <dbReference type="EMBL" id="OKL56496.1"/>
    </source>
</evidence>
<feature type="region of interest" description="Disordered" evidence="1">
    <location>
        <begin position="742"/>
        <end position="856"/>
    </location>
</feature>
<dbReference type="GeneID" id="31008002"/>
<dbReference type="STRING" id="1441469.A0A225ANH1"/>
<dbReference type="AlphaFoldDB" id="A0A225ANH1"/>
<dbReference type="Proteomes" id="UP000214365">
    <property type="component" value="Unassembled WGS sequence"/>
</dbReference>